<feature type="domain" description="ZU5" evidence="11">
    <location>
        <begin position="1258"/>
        <end position="1387"/>
    </location>
</feature>
<organism evidence="13 14">
    <name type="scientific">Paenibacillus radicis</name>
    <name type="common">ex Xue et al. 2023</name>
    <dbReference type="NCBI Taxonomy" id="2972489"/>
    <lineage>
        <taxon>Bacteria</taxon>
        <taxon>Bacillati</taxon>
        <taxon>Bacillota</taxon>
        <taxon>Bacilli</taxon>
        <taxon>Bacillales</taxon>
        <taxon>Paenibacillaceae</taxon>
        <taxon>Paenibacillus</taxon>
    </lineage>
</organism>
<feature type="chain" id="PRO_5047529568" description="non-reducing end alpha-L-arabinofuranosidase" evidence="10">
    <location>
        <begin position="32"/>
        <end position="1578"/>
    </location>
</feature>
<evidence type="ECO:0000256" key="10">
    <source>
        <dbReference type="SAM" id="SignalP"/>
    </source>
</evidence>
<evidence type="ECO:0000313" key="14">
    <source>
        <dbReference type="Proteomes" id="UP001300012"/>
    </source>
</evidence>
<feature type="signal peptide" evidence="10">
    <location>
        <begin position="1"/>
        <end position="31"/>
    </location>
</feature>
<dbReference type="PROSITE" id="PS51145">
    <property type="entry name" value="ZU5"/>
    <property type="match status" value="1"/>
</dbReference>
<protein>
    <recommendedName>
        <fullName evidence="5">non-reducing end alpha-L-arabinofuranosidase</fullName>
        <ecNumber evidence="5">3.2.1.55</ecNumber>
    </recommendedName>
</protein>
<dbReference type="EMBL" id="JANQBD010000010">
    <property type="protein sequence ID" value="MCR8632671.1"/>
    <property type="molecule type" value="Genomic_DNA"/>
</dbReference>
<evidence type="ECO:0000256" key="4">
    <source>
        <dbReference type="ARBA" id="ARBA00011165"/>
    </source>
</evidence>
<comment type="caution">
    <text evidence="13">The sequence shown here is derived from an EMBL/GenBank/DDBJ whole genome shotgun (WGS) entry which is preliminary data.</text>
</comment>
<comment type="subunit">
    <text evidence="4">Homohexamer; trimer of dimers.</text>
</comment>
<reference evidence="13 14" key="1">
    <citation type="submission" date="2022-08" db="EMBL/GenBank/DDBJ databases">
        <title>Paenibacillus endoradicis sp. nov., Paenibacillus radicibacter sp. nov and Paenibacillus pararadicis sp. nov., three cold-adapted plant growth-promoting bacteria isolated from root of Larix gmelinii in Great Khingan.</title>
        <authorList>
            <person name="Xue H."/>
        </authorList>
    </citation>
    <scope>NUCLEOTIDE SEQUENCE [LARGE SCALE GENOMIC DNA]</scope>
    <source>
        <strain evidence="13 14">N5-1-1-5</strain>
    </source>
</reference>
<dbReference type="SUPFAM" id="SSF51445">
    <property type="entry name" value="(Trans)glycosidases"/>
    <property type="match status" value="3"/>
</dbReference>
<keyword evidence="7" id="KW-0119">Carbohydrate metabolism</keyword>
<evidence type="ECO:0000256" key="5">
    <source>
        <dbReference type="ARBA" id="ARBA00012670"/>
    </source>
</evidence>
<comment type="catalytic activity">
    <reaction evidence="1">
        <text>Hydrolysis of terminal non-reducing alpha-L-arabinofuranoside residues in alpha-L-arabinosides.</text>
        <dbReference type="EC" id="3.2.1.55"/>
    </reaction>
</comment>
<evidence type="ECO:0000259" key="11">
    <source>
        <dbReference type="PROSITE" id="PS51145"/>
    </source>
</evidence>
<dbReference type="Pfam" id="PF06964">
    <property type="entry name" value="Alpha-L-AF_C"/>
    <property type="match status" value="2"/>
</dbReference>
<dbReference type="RefSeq" id="WP_258214246.1">
    <property type="nucleotide sequence ID" value="NZ_JANQBD010000010.1"/>
</dbReference>
<comment type="pathway">
    <text evidence="2">Glycan metabolism.</text>
</comment>
<evidence type="ECO:0000256" key="6">
    <source>
        <dbReference type="ARBA" id="ARBA00022801"/>
    </source>
</evidence>
<dbReference type="Gene3D" id="3.20.20.80">
    <property type="entry name" value="Glycosidases"/>
    <property type="match status" value="4"/>
</dbReference>
<evidence type="ECO:0000256" key="1">
    <source>
        <dbReference type="ARBA" id="ARBA00001462"/>
    </source>
</evidence>
<feature type="domain" description="SLH" evidence="12">
    <location>
        <begin position="1397"/>
        <end position="1457"/>
    </location>
</feature>
<dbReference type="InterPro" id="IPR013780">
    <property type="entry name" value="Glyco_hydro_b"/>
</dbReference>
<dbReference type="PROSITE" id="PS51272">
    <property type="entry name" value="SLH"/>
    <property type="match status" value="3"/>
</dbReference>
<dbReference type="SMART" id="SM00813">
    <property type="entry name" value="Alpha-L-AF_C"/>
    <property type="match status" value="1"/>
</dbReference>
<feature type="compositionally biased region" description="Low complexity" evidence="9">
    <location>
        <begin position="1254"/>
        <end position="1263"/>
    </location>
</feature>
<evidence type="ECO:0000256" key="3">
    <source>
        <dbReference type="ARBA" id="ARBA00007186"/>
    </source>
</evidence>
<dbReference type="InterPro" id="IPR017853">
    <property type="entry name" value="GH"/>
</dbReference>
<dbReference type="InterPro" id="IPR055235">
    <property type="entry name" value="ASD1_cat"/>
</dbReference>
<dbReference type="PANTHER" id="PTHR43576:SF3">
    <property type="entry name" value="ALPHA-L-ARABINOFURANOSIDASE C"/>
    <property type="match status" value="1"/>
</dbReference>
<sequence length="1578" mass="172194">MHKAKMMLSGFTAFVMCTSMLGGLGMTTAEAAETAPAQAAIISVDAGKVLRDINPDIYGTNHRYYGNGVNMWDTANNRAFPEFEKQYDDIGLKSIRYPGGTSGNLLQWKRAIGTIEQRTKVRTINRDAPEVATYGIDEAARFAEKNNLTLVMNYGAGSGNAQDAADLVEYFNSPNDGKHPWAAERAKNGHPEPYNVKHFEIGNEFFLLPGMEYWMGGESDKSPEQLYVHGGTVKFTDQGVGLIDDFRTAAANSDGKPNQKKYVKYAPVDAGTGVVKANDVIWTKVNTLQGAGAQNVYTIDEPNGVIQFGDGVNGNIPASGSRITITYKTTHDGFDKYYKLMKQVDPSIKIYSNMYEDEAISEFGKTIPYDGMVIHPYTAFFLNGSQGPAVPYNDPDKFYETFMLDAESKINDIQTLTNKMVAATGNPNLYAIPTEHGMLDNNGPEFYQLSLGNALYSASMQMSIIDMGIPLAQRHSLIDYRKAERNMGTIGNNLALLSSDTYLQSASAKMFKMFTHMTGDKQVDAKIANNPVKTTYNGKSLNKLKTVASKKGNDLYLMVLNQDESDQVTAKVQLANHAAKSAEVWTLNSVTHATYNTDSNPNAVDIQKKTMAVTSSNVNYTFPAHSLTAFKFTLDGGPAAKISLDASKVLRDINSDIFGTNHRYYSNGVNMWDAVNNRVFPEFDKQYGDVGLKSIRYPGGTSADTLHWKRAIGPLEDRQKVRTINRNAPETATFGYDEAARFAEKQGATLVIDYGIGVGNAQDAADLVEYYNSPNDGKHPWAAKRAQNGHLEPYNVKHFEIGNQTWYPGERYWMEGQPESEYRNLYINGGTVAITDQQVGLIDDWREPASKSDGKPNQVKYVKYAPVNPATGVIKVGGTTWTKVNSLQGAGSQNVYVLDERIGIIQFGDGVNGNIPAAGSIITISYQSTHDGFKDYYKQMKLVDPSIKIYSSLYDAQAIQEFGNKVPYDGMVIHPYSYVNFGEGTAVIPTGNMDHYYEGIMQEAEAKVKEVSALQEAMVKGSGNSKVYPFPSEHGLIDPTGPNGTKNYQLSMGSALYTASMQMGFIDMGLPIAQRHSLVDFFVDGPKGSNIAGNLALFSSQTYLQSASAKMFKLFTHMTGDKQIDAKIDNNPSRTSYNGKPLNKLKVVASKKGSDVYLTVLNQDESDDVSASVQLSGYKPASTAEVWSLNSVSHATYNTDANPKAVDIQVSTLNADSNGLTYTFPAHSLTAFKFTAQKEEASHRPSRGGGGGSAAASTSQSSATIPAGASGSVNLGEEFKLTVPAGASTEVLNITLQKIMNSDNLKPKQMSFVSPVFELLKNVSGNFLKPVTLSLKYDVTQAGNKKVAIFYYKEEDKQWIEVGGTVSGDTVTVSVDHFTKFAVLAVDHELPNPKNEVPKNNWTDIQGHWSESKLKEAFDKGIIDGYADRTFRPDGTITRAEFTVMLARALKLQGNGAKLTFSDAGQIPDWALEGVSRTVNIGLVSGYEDNTFRADRPVTRAEIVVMVARALKVSDKGLSATGFADDASIPVWAKGAIAAASQQGIVSGQANNMFAPNHNATRAEVTVTLLRMLQHVQP</sequence>
<dbReference type="PANTHER" id="PTHR43576">
    <property type="entry name" value="ALPHA-L-ARABINOFURANOSIDASE C-RELATED"/>
    <property type="match status" value="1"/>
</dbReference>
<gene>
    <name evidence="13" type="ORF">NV381_15810</name>
</gene>
<dbReference type="Gene3D" id="2.60.40.1180">
    <property type="entry name" value="Golgi alpha-mannosidase II"/>
    <property type="match status" value="2"/>
</dbReference>
<keyword evidence="14" id="KW-1185">Reference proteome</keyword>
<feature type="region of interest" description="Disordered" evidence="9">
    <location>
        <begin position="1237"/>
        <end position="1266"/>
    </location>
</feature>
<dbReference type="SUPFAM" id="SSF51011">
    <property type="entry name" value="Glycosyl hydrolase domain"/>
    <property type="match status" value="2"/>
</dbReference>
<dbReference type="InterPro" id="IPR001119">
    <property type="entry name" value="SLH_dom"/>
</dbReference>
<evidence type="ECO:0000256" key="9">
    <source>
        <dbReference type="SAM" id="MobiDB-lite"/>
    </source>
</evidence>
<keyword evidence="10" id="KW-0732">Signal</keyword>
<name>A0ABT1YHJ9_9BACL</name>
<evidence type="ECO:0000313" key="13">
    <source>
        <dbReference type="EMBL" id="MCR8632671.1"/>
    </source>
</evidence>
<dbReference type="Gene3D" id="2.60.220.30">
    <property type="match status" value="1"/>
</dbReference>
<feature type="domain" description="SLH" evidence="12">
    <location>
        <begin position="1458"/>
        <end position="1521"/>
    </location>
</feature>
<proteinExistence type="inferred from homology"/>
<dbReference type="Pfam" id="PF00395">
    <property type="entry name" value="SLH"/>
    <property type="match status" value="3"/>
</dbReference>
<comment type="similarity">
    <text evidence="3">Belongs to the glycosyl hydrolase 51 family.</text>
</comment>
<dbReference type="Proteomes" id="UP001300012">
    <property type="component" value="Unassembled WGS sequence"/>
</dbReference>
<evidence type="ECO:0000256" key="8">
    <source>
        <dbReference type="ARBA" id="ARBA00023295"/>
    </source>
</evidence>
<feature type="domain" description="SLH" evidence="12">
    <location>
        <begin position="1523"/>
        <end position="1578"/>
    </location>
</feature>
<keyword evidence="8" id="KW-0326">Glycosidase</keyword>
<dbReference type="InterPro" id="IPR010720">
    <property type="entry name" value="Alpha-L-AF_C"/>
</dbReference>
<dbReference type="EC" id="3.2.1.55" evidence="5"/>
<dbReference type="InterPro" id="IPR000906">
    <property type="entry name" value="ZU5_dom"/>
</dbReference>
<evidence type="ECO:0000259" key="12">
    <source>
        <dbReference type="PROSITE" id="PS51272"/>
    </source>
</evidence>
<accession>A0ABT1YHJ9</accession>
<evidence type="ECO:0000256" key="7">
    <source>
        <dbReference type="ARBA" id="ARBA00023277"/>
    </source>
</evidence>
<dbReference type="Pfam" id="PF22848">
    <property type="entry name" value="ASD1_dom"/>
    <property type="match status" value="2"/>
</dbReference>
<evidence type="ECO:0000256" key="2">
    <source>
        <dbReference type="ARBA" id="ARBA00004881"/>
    </source>
</evidence>
<keyword evidence="6" id="KW-0378">Hydrolase</keyword>